<evidence type="ECO:0000256" key="3">
    <source>
        <dbReference type="ARBA" id="ARBA00022475"/>
    </source>
</evidence>
<dbReference type="PANTHER" id="PTHR30625:SF15">
    <property type="entry name" value="BIOPOLYMER TRANSPORT PROTEIN EXBB"/>
    <property type="match status" value="1"/>
</dbReference>
<evidence type="ECO:0000256" key="2">
    <source>
        <dbReference type="ARBA" id="ARBA00022448"/>
    </source>
</evidence>
<keyword evidence="4 9" id="KW-0812">Transmembrane</keyword>
<reference evidence="11" key="1">
    <citation type="submission" date="2022-08" db="EMBL/GenBank/DDBJ databases">
        <title>Novel Bdellovibrio Species Isolated from Svalbard: Designation Bdellovibrio svalbardensis.</title>
        <authorList>
            <person name="Mitchell R.J."/>
            <person name="Choi S.Y."/>
        </authorList>
    </citation>
    <scope>NUCLEOTIDE SEQUENCE</scope>
    <source>
        <strain evidence="11">PAP01</strain>
    </source>
</reference>
<sequence length="234" mass="25561">MAFLKFMNESGVVGWTILLTGIGSLILVAERAKMLYKEYGMNSEEFMGKVQTLVLAKKLDEALLMCAQLEKKPLAAAFKTILEKADRDDDSIFQAHDIALSENIPLYTKRLHYLSMLANVATLLGLLGTIHGLILSFQAVAQADPAQKQALLAQGISVSMYTTALGLAVAIPAMVFFSFLTSRQNELMEEMQEKCSKLAELLTSAHIPNLTRQNVFPDHVTATMTPPAPGAKVS</sequence>
<feature type="domain" description="MotA/TolQ/ExbB proton channel" evidence="10">
    <location>
        <begin position="71"/>
        <end position="192"/>
    </location>
</feature>
<dbReference type="InterPro" id="IPR002898">
    <property type="entry name" value="MotA_ExbB_proton_chnl"/>
</dbReference>
<keyword evidence="7 9" id="KW-0472">Membrane</keyword>
<dbReference type="Proteomes" id="UP001152321">
    <property type="component" value="Unassembled WGS sequence"/>
</dbReference>
<protein>
    <submittedName>
        <fullName evidence="11">MotA/TolQ/ExbB proton channel family protein</fullName>
    </submittedName>
</protein>
<keyword evidence="5 8" id="KW-0653">Protein transport</keyword>
<evidence type="ECO:0000256" key="9">
    <source>
        <dbReference type="SAM" id="Phobius"/>
    </source>
</evidence>
<comment type="caution">
    <text evidence="11">The sequence shown here is derived from an EMBL/GenBank/DDBJ whole genome shotgun (WGS) entry which is preliminary data.</text>
</comment>
<accession>A0ABT6DN67</accession>
<keyword evidence="12" id="KW-1185">Reference proteome</keyword>
<evidence type="ECO:0000256" key="6">
    <source>
        <dbReference type="ARBA" id="ARBA00022989"/>
    </source>
</evidence>
<evidence type="ECO:0000256" key="5">
    <source>
        <dbReference type="ARBA" id="ARBA00022927"/>
    </source>
</evidence>
<dbReference type="InterPro" id="IPR050790">
    <property type="entry name" value="ExbB/TolQ_transport"/>
</dbReference>
<evidence type="ECO:0000256" key="8">
    <source>
        <dbReference type="RuleBase" id="RU004057"/>
    </source>
</evidence>
<dbReference type="EMBL" id="JANRMI010000004">
    <property type="protein sequence ID" value="MDG0817550.1"/>
    <property type="molecule type" value="Genomic_DNA"/>
</dbReference>
<name>A0ABT6DN67_9BACT</name>
<evidence type="ECO:0000313" key="11">
    <source>
        <dbReference type="EMBL" id="MDG0817550.1"/>
    </source>
</evidence>
<comment type="similarity">
    <text evidence="8">Belongs to the exbB/tolQ family.</text>
</comment>
<organism evidence="11 12">
    <name type="scientific">Bdellovibrio svalbardensis</name>
    <dbReference type="NCBI Taxonomy" id="2972972"/>
    <lineage>
        <taxon>Bacteria</taxon>
        <taxon>Pseudomonadati</taxon>
        <taxon>Bdellovibrionota</taxon>
        <taxon>Bdellovibrionia</taxon>
        <taxon>Bdellovibrionales</taxon>
        <taxon>Pseudobdellovibrionaceae</taxon>
        <taxon>Bdellovibrio</taxon>
    </lineage>
</organism>
<evidence type="ECO:0000256" key="4">
    <source>
        <dbReference type="ARBA" id="ARBA00022692"/>
    </source>
</evidence>
<evidence type="ECO:0000256" key="7">
    <source>
        <dbReference type="ARBA" id="ARBA00023136"/>
    </source>
</evidence>
<evidence type="ECO:0000313" key="12">
    <source>
        <dbReference type="Proteomes" id="UP001152321"/>
    </source>
</evidence>
<evidence type="ECO:0000256" key="1">
    <source>
        <dbReference type="ARBA" id="ARBA00004651"/>
    </source>
</evidence>
<proteinExistence type="inferred from homology"/>
<evidence type="ECO:0000259" key="10">
    <source>
        <dbReference type="Pfam" id="PF01618"/>
    </source>
</evidence>
<dbReference type="RefSeq" id="WP_277579022.1">
    <property type="nucleotide sequence ID" value="NZ_JANRMI010000004.1"/>
</dbReference>
<feature type="transmembrane region" description="Helical" evidence="9">
    <location>
        <begin position="116"/>
        <end position="140"/>
    </location>
</feature>
<keyword evidence="6 9" id="KW-1133">Transmembrane helix</keyword>
<keyword evidence="3" id="KW-1003">Cell membrane</keyword>
<feature type="transmembrane region" description="Helical" evidence="9">
    <location>
        <begin position="12"/>
        <end position="29"/>
    </location>
</feature>
<dbReference type="Pfam" id="PF01618">
    <property type="entry name" value="MotA_ExbB"/>
    <property type="match status" value="1"/>
</dbReference>
<keyword evidence="2 8" id="KW-0813">Transport</keyword>
<dbReference type="PANTHER" id="PTHR30625">
    <property type="entry name" value="PROTEIN TOLQ"/>
    <property type="match status" value="1"/>
</dbReference>
<feature type="transmembrane region" description="Helical" evidence="9">
    <location>
        <begin position="160"/>
        <end position="181"/>
    </location>
</feature>
<gene>
    <name evidence="11" type="ORF">NWE73_14305</name>
</gene>
<comment type="subcellular location">
    <subcellularLocation>
        <location evidence="1">Cell membrane</location>
        <topology evidence="1">Multi-pass membrane protein</topology>
    </subcellularLocation>
    <subcellularLocation>
        <location evidence="8">Membrane</location>
        <topology evidence="8">Multi-pass membrane protein</topology>
    </subcellularLocation>
</comment>